<protein>
    <submittedName>
        <fullName evidence="2">Uncharacterized protein</fullName>
    </submittedName>
</protein>
<feature type="region of interest" description="Disordered" evidence="1">
    <location>
        <begin position="135"/>
        <end position="195"/>
    </location>
</feature>
<evidence type="ECO:0000313" key="3">
    <source>
        <dbReference type="Proteomes" id="UP000028837"/>
    </source>
</evidence>
<feature type="compositionally biased region" description="Polar residues" evidence="1">
    <location>
        <begin position="171"/>
        <end position="185"/>
    </location>
</feature>
<gene>
    <name evidence="2" type="ORF">TGDOM2_260325</name>
</gene>
<dbReference type="EMBL" id="AHZU02001268">
    <property type="protein sequence ID" value="KFG34171.1"/>
    <property type="molecule type" value="Genomic_DNA"/>
</dbReference>
<name>A0A086JPV3_TOXGO</name>
<dbReference type="Proteomes" id="UP000028837">
    <property type="component" value="Unassembled WGS sequence"/>
</dbReference>
<accession>A0A086JPV3</accession>
<dbReference type="OrthoDB" id="10417364at2759"/>
<sequence length="237" mass="26181">MPRGILLDFFDCCCRRTRRFSLERVRSLLQEEAFLLDRPRLVSPLEIYRVASSPSLNSPQSGDRDASDERAEDRLRFSVEAPFSSCARDNEGTVSAPRTTSALEEALRSHFASEEKRVRRRGSSLFLSSRVEDANALSQDDDAGEKELSSESITSHAETPERATSERDGLNTPTTAASPFQSTQAGPCLSHAAPSFSLPALQDFPACAEASRLGRREVRVDDAHREEHPLSGALEEL</sequence>
<evidence type="ECO:0000313" key="2">
    <source>
        <dbReference type="EMBL" id="KFG34171.1"/>
    </source>
</evidence>
<dbReference type="AlphaFoldDB" id="A0A086JPV3"/>
<proteinExistence type="predicted"/>
<dbReference type="VEuPathDB" id="ToxoDB:TGDOM2_260325"/>
<evidence type="ECO:0000256" key="1">
    <source>
        <dbReference type="SAM" id="MobiDB-lite"/>
    </source>
</evidence>
<organism evidence="2 3">
    <name type="scientific">Toxoplasma gondii GAB2-2007-GAL-DOM2</name>
    <dbReference type="NCBI Taxonomy" id="1130820"/>
    <lineage>
        <taxon>Eukaryota</taxon>
        <taxon>Sar</taxon>
        <taxon>Alveolata</taxon>
        <taxon>Apicomplexa</taxon>
        <taxon>Conoidasida</taxon>
        <taxon>Coccidia</taxon>
        <taxon>Eucoccidiorida</taxon>
        <taxon>Eimeriorina</taxon>
        <taxon>Sarcocystidae</taxon>
        <taxon>Toxoplasma</taxon>
    </lineage>
</organism>
<reference evidence="2 3" key="1">
    <citation type="submission" date="2014-02" db="EMBL/GenBank/DDBJ databases">
        <authorList>
            <person name="Sibley D."/>
            <person name="Venepally P."/>
            <person name="Karamycheva S."/>
            <person name="Hadjithomas M."/>
            <person name="Khan A."/>
            <person name="Brunk B."/>
            <person name="Roos D."/>
            <person name="Caler E."/>
            <person name="Lorenzi H."/>
        </authorList>
    </citation>
    <scope>NUCLEOTIDE SEQUENCE [LARGE SCALE GENOMIC DNA]</scope>
    <source>
        <strain evidence="2 3">GAB2-2007-GAL-DOM2</strain>
    </source>
</reference>
<feature type="compositionally biased region" description="Basic and acidic residues" evidence="1">
    <location>
        <begin position="158"/>
        <end position="169"/>
    </location>
</feature>
<comment type="caution">
    <text evidence="2">The sequence shown here is derived from an EMBL/GenBank/DDBJ whole genome shotgun (WGS) entry which is preliminary data.</text>
</comment>